<sequence>MSFKYLKLVVFLLITISISSCKKDKKVIKQTEVTFTKEGELTLFKTTTDSTKVLIDIEIADTDYDIQTGLMYRNSMEGNQGMLFVFDDVTERSFYMKNTKIPLDLIFIDGNNTIVSFQKNAKPFDESSLPSNAPAKYVLEINAGLVDTWKLSVGDSMSFVD</sequence>
<dbReference type="RefSeq" id="WP_311942164.1">
    <property type="nucleotide sequence ID" value="NZ_JAVSCK010000005.1"/>
</dbReference>
<dbReference type="Proteomes" id="UP001597163">
    <property type="component" value="Unassembled WGS sequence"/>
</dbReference>
<dbReference type="PANTHER" id="PTHR37953:SF1">
    <property type="entry name" value="UPF0127 PROTEIN MJ1496"/>
    <property type="match status" value="1"/>
</dbReference>
<accession>A0ABW3RFC7</accession>
<organism evidence="1 2">
    <name type="scientific">Hwangdonia seohaensis</name>
    <dbReference type="NCBI Taxonomy" id="1240727"/>
    <lineage>
        <taxon>Bacteria</taxon>
        <taxon>Pseudomonadati</taxon>
        <taxon>Bacteroidota</taxon>
        <taxon>Flavobacteriia</taxon>
        <taxon>Flavobacteriales</taxon>
        <taxon>Flavobacteriaceae</taxon>
        <taxon>Hwangdonia</taxon>
    </lineage>
</organism>
<dbReference type="PANTHER" id="PTHR37953">
    <property type="entry name" value="UPF0127 PROTEIN MJ1496"/>
    <property type="match status" value="1"/>
</dbReference>
<comment type="caution">
    <text evidence="1">The sequence shown here is derived from an EMBL/GenBank/DDBJ whole genome shotgun (WGS) entry which is preliminary data.</text>
</comment>
<dbReference type="PROSITE" id="PS51257">
    <property type="entry name" value="PROKAR_LIPOPROTEIN"/>
    <property type="match status" value="1"/>
</dbReference>
<proteinExistence type="predicted"/>
<protein>
    <submittedName>
        <fullName evidence="1">DUF192 domain-containing protein</fullName>
    </submittedName>
</protein>
<name>A0ABW3RFC7_9FLAO</name>
<dbReference type="EMBL" id="JBHTLJ010000005">
    <property type="protein sequence ID" value="MFD1163741.1"/>
    <property type="molecule type" value="Genomic_DNA"/>
</dbReference>
<dbReference type="InterPro" id="IPR038695">
    <property type="entry name" value="Saro_0823-like_sf"/>
</dbReference>
<gene>
    <name evidence="1" type="ORF">ACFQ2E_15025</name>
</gene>
<reference evidence="2" key="1">
    <citation type="journal article" date="2019" name="Int. J. Syst. Evol. Microbiol.">
        <title>The Global Catalogue of Microorganisms (GCM) 10K type strain sequencing project: providing services to taxonomists for standard genome sequencing and annotation.</title>
        <authorList>
            <consortium name="The Broad Institute Genomics Platform"/>
            <consortium name="The Broad Institute Genome Sequencing Center for Infectious Disease"/>
            <person name="Wu L."/>
            <person name="Ma J."/>
        </authorList>
    </citation>
    <scope>NUCLEOTIDE SEQUENCE [LARGE SCALE GENOMIC DNA]</scope>
    <source>
        <strain evidence="2">CCUG 63246</strain>
    </source>
</reference>
<evidence type="ECO:0000313" key="1">
    <source>
        <dbReference type="EMBL" id="MFD1163741.1"/>
    </source>
</evidence>
<keyword evidence="2" id="KW-1185">Reference proteome</keyword>
<dbReference type="Pfam" id="PF02643">
    <property type="entry name" value="DUF192"/>
    <property type="match status" value="1"/>
</dbReference>
<dbReference type="InterPro" id="IPR003795">
    <property type="entry name" value="DUF192"/>
</dbReference>
<dbReference type="Gene3D" id="2.60.120.1140">
    <property type="entry name" value="Protein of unknown function DUF192"/>
    <property type="match status" value="1"/>
</dbReference>
<evidence type="ECO:0000313" key="2">
    <source>
        <dbReference type="Proteomes" id="UP001597163"/>
    </source>
</evidence>